<feature type="domain" description="Rhodanese" evidence="3">
    <location>
        <begin position="181"/>
        <end position="249"/>
    </location>
</feature>
<accession>A0A915I2U5</accession>
<evidence type="ECO:0000313" key="4">
    <source>
        <dbReference type="Proteomes" id="UP000887565"/>
    </source>
</evidence>
<keyword evidence="4" id="KW-1185">Reference proteome</keyword>
<dbReference type="PANTHER" id="PTHR11364:SF27">
    <property type="entry name" value="SULFURTRANSFERASE"/>
    <property type="match status" value="1"/>
</dbReference>
<dbReference type="PROSITE" id="PS00380">
    <property type="entry name" value="RHODANESE_1"/>
    <property type="match status" value="1"/>
</dbReference>
<dbReference type="WBParaSite" id="nRc.2.0.1.t08447-RA">
    <property type="protein sequence ID" value="nRc.2.0.1.t08447-RA"/>
    <property type="gene ID" value="nRc.2.0.1.g08447"/>
</dbReference>
<dbReference type="PROSITE" id="PS50206">
    <property type="entry name" value="RHODANESE_3"/>
    <property type="match status" value="2"/>
</dbReference>
<protein>
    <submittedName>
        <fullName evidence="5">Rhodanese domain-containing protein</fullName>
    </submittedName>
</protein>
<name>A0A915I2U5_ROMCU</name>
<feature type="domain" description="Rhodanese" evidence="3">
    <location>
        <begin position="51"/>
        <end position="150"/>
    </location>
</feature>
<dbReference type="OMA" id="YPRVKGY"/>
<keyword evidence="2" id="KW-0677">Repeat</keyword>
<reference evidence="5" key="1">
    <citation type="submission" date="2022-11" db="UniProtKB">
        <authorList>
            <consortium name="WormBaseParasite"/>
        </authorList>
    </citation>
    <scope>IDENTIFICATION</scope>
</reference>
<dbReference type="SUPFAM" id="SSF52821">
    <property type="entry name" value="Rhodanese/Cell cycle control phosphatase"/>
    <property type="match status" value="1"/>
</dbReference>
<dbReference type="Gene3D" id="3.40.250.10">
    <property type="entry name" value="Rhodanese-like domain"/>
    <property type="match status" value="2"/>
</dbReference>
<dbReference type="CDD" id="cd01448">
    <property type="entry name" value="TST_Repeat_1"/>
    <property type="match status" value="1"/>
</dbReference>
<dbReference type="InterPro" id="IPR001763">
    <property type="entry name" value="Rhodanese-like_dom"/>
</dbReference>
<dbReference type="InterPro" id="IPR036873">
    <property type="entry name" value="Rhodanese-like_dom_sf"/>
</dbReference>
<evidence type="ECO:0000313" key="5">
    <source>
        <dbReference type="WBParaSite" id="nRc.2.0.1.t08447-RA"/>
    </source>
</evidence>
<dbReference type="AlphaFoldDB" id="A0A915I2U5"/>
<proteinExistence type="predicted"/>
<evidence type="ECO:0000259" key="3">
    <source>
        <dbReference type="PROSITE" id="PS50206"/>
    </source>
</evidence>
<evidence type="ECO:0000256" key="1">
    <source>
        <dbReference type="ARBA" id="ARBA00022679"/>
    </source>
</evidence>
<evidence type="ECO:0000256" key="2">
    <source>
        <dbReference type="ARBA" id="ARBA00022737"/>
    </source>
</evidence>
<organism evidence="4 5">
    <name type="scientific">Romanomermis culicivorax</name>
    <name type="common">Nematode worm</name>
    <dbReference type="NCBI Taxonomy" id="13658"/>
    <lineage>
        <taxon>Eukaryota</taxon>
        <taxon>Metazoa</taxon>
        <taxon>Ecdysozoa</taxon>
        <taxon>Nematoda</taxon>
        <taxon>Enoplea</taxon>
        <taxon>Dorylaimia</taxon>
        <taxon>Mermithida</taxon>
        <taxon>Mermithoidea</taxon>
        <taxon>Mermithidae</taxon>
        <taxon>Romanomermis</taxon>
    </lineage>
</organism>
<dbReference type="Proteomes" id="UP000887565">
    <property type="component" value="Unplaced"/>
</dbReference>
<sequence length="277" mass="31034">MLTKACTTTAYSMRNAHASVVSVEWLAQNFSPAAATSNKIKLVHAVMHSGEFAEGHIPGATCFNVAACRDTLSRYPAMLPKSQDFEEYINENVHVSNEDHIVVYDSNTDAPSLLPGSRVWFMFKIFGHDNVSLLNGGLFQWKQEGRPIAKSPILRKVEGKFHAKFRPELLIPFEQVLKNVETREYQVIDARGASRFKGQVDDPHGKAGHMPNALNLPFTSMVDTETKLLLSKDQIKALFDKIGANFEKPMFTSIHSAVMRYFFTTLMTDGNKAICNY</sequence>
<dbReference type="Pfam" id="PF00581">
    <property type="entry name" value="Rhodanese"/>
    <property type="match status" value="1"/>
</dbReference>
<dbReference type="SMART" id="SM00450">
    <property type="entry name" value="RHOD"/>
    <property type="match status" value="2"/>
</dbReference>
<dbReference type="PANTHER" id="PTHR11364">
    <property type="entry name" value="THIOSULFATE SULFERTANSFERASE"/>
    <property type="match status" value="1"/>
</dbReference>
<dbReference type="InterPro" id="IPR001307">
    <property type="entry name" value="Thiosulphate_STrfase_CS"/>
</dbReference>
<keyword evidence="1" id="KW-0808">Transferase</keyword>
<dbReference type="InterPro" id="IPR045078">
    <property type="entry name" value="TST/MPST-like"/>
</dbReference>
<dbReference type="GO" id="GO:0004792">
    <property type="term" value="F:thiosulfate-cyanide sulfurtransferase activity"/>
    <property type="evidence" value="ECO:0007669"/>
    <property type="project" value="InterPro"/>
</dbReference>